<dbReference type="Gene3D" id="2.40.50.1020">
    <property type="entry name" value="LytTr DNA-binding domain"/>
    <property type="match status" value="1"/>
</dbReference>
<feature type="domain" description="Response regulatory" evidence="4">
    <location>
        <begin position="3"/>
        <end position="121"/>
    </location>
</feature>
<dbReference type="InterPro" id="IPR046947">
    <property type="entry name" value="LytR-like"/>
</dbReference>
<dbReference type="SUPFAM" id="SSF52172">
    <property type="entry name" value="CheY-like"/>
    <property type="match status" value="1"/>
</dbReference>
<evidence type="ECO:0000259" key="5">
    <source>
        <dbReference type="PROSITE" id="PS50930"/>
    </source>
</evidence>
<dbReference type="InterPro" id="IPR007492">
    <property type="entry name" value="LytTR_DNA-bd_dom"/>
</dbReference>
<dbReference type="SMART" id="SM00850">
    <property type="entry name" value="LytTR"/>
    <property type="match status" value="1"/>
</dbReference>
<dbReference type="GO" id="GO:0003677">
    <property type="term" value="F:DNA binding"/>
    <property type="evidence" value="ECO:0007669"/>
    <property type="project" value="InterPro"/>
</dbReference>
<keyword evidence="3" id="KW-0597">Phosphoprotein</keyword>
<dbReference type="RefSeq" id="WP_135657535.1">
    <property type="nucleotide sequence ID" value="NZ_JAJUFJ010000015.1"/>
</dbReference>
<dbReference type="PANTHER" id="PTHR37299:SF1">
    <property type="entry name" value="STAGE 0 SPORULATION PROTEIN A HOMOLOG"/>
    <property type="match status" value="1"/>
</dbReference>
<organism evidence="6 7">
    <name type="scientific">Caproiciproducens galactitolivorans</name>
    <dbReference type="NCBI Taxonomy" id="642589"/>
    <lineage>
        <taxon>Bacteria</taxon>
        <taxon>Bacillati</taxon>
        <taxon>Bacillota</taxon>
        <taxon>Clostridia</taxon>
        <taxon>Eubacteriales</taxon>
        <taxon>Acutalibacteraceae</taxon>
        <taxon>Caproiciproducens</taxon>
    </lineage>
</organism>
<dbReference type="PANTHER" id="PTHR37299">
    <property type="entry name" value="TRANSCRIPTIONAL REGULATOR-RELATED"/>
    <property type="match status" value="1"/>
</dbReference>
<dbReference type="EMBL" id="SRMQ01000002">
    <property type="protein sequence ID" value="TGJ77212.1"/>
    <property type="molecule type" value="Genomic_DNA"/>
</dbReference>
<protein>
    <recommendedName>
        <fullName evidence="1">Stage 0 sporulation protein A homolog</fullName>
    </recommendedName>
</protein>
<name>A0A4Z0YK07_9FIRM</name>
<reference evidence="6 7" key="1">
    <citation type="submission" date="2019-04" db="EMBL/GenBank/DDBJ databases">
        <authorList>
            <person name="Poehlein A."/>
            <person name="Bengelsdorf F.R."/>
            <person name="Duerre P."/>
            <person name="Daniel R."/>
        </authorList>
    </citation>
    <scope>NUCLEOTIDE SEQUENCE [LARGE SCALE GENOMIC DNA]</scope>
    <source>
        <strain evidence="6 7">BS-1</strain>
    </source>
</reference>
<dbReference type="CDD" id="cd00156">
    <property type="entry name" value="REC"/>
    <property type="match status" value="1"/>
</dbReference>
<dbReference type="Gene3D" id="3.40.50.2300">
    <property type="match status" value="1"/>
</dbReference>
<keyword evidence="7" id="KW-1185">Reference proteome</keyword>
<gene>
    <name evidence="6" type="primary">ypdB</name>
    <name evidence="6" type="ORF">CAGA_05800</name>
</gene>
<dbReference type="Pfam" id="PF00072">
    <property type="entry name" value="Response_reg"/>
    <property type="match status" value="1"/>
</dbReference>
<dbReference type="GO" id="GO:0000156">
    <property type="term" value="F:phosphorelay response regulator activity"/>
    <property type="evidence" value="ECO:0007669"/>
    <property type="project" value="InterPro"/>
</dbReference>
<dbReference type="PROSITE" id="PS50110">
    <property type="entry name" value="RESPONSE_REGULATORY"/>
    <property type="match status" value="1"/>
</dbReference>
<comment type="function">
    <text evidence="2">May play the central regulatory role in sporulation. It may be an element of the effector pathway responsible for the activation of sporulation genes in response to nutritional stress. Spo0A may act in concert with spo0H (a sigma factor) to control the expression of some genes that are critical to the sporulation process.</text>
</comment>
<evidence type="ECO:0000256" key="3">
    <source>
        <dbReference type="PROSITE-ProRule" id="PRU00169"/>
    </source>
</evidence>
<sequence length="237" mass="27756">MFFIALCDDSQYDLDILTGYLAELKKEHIPVETTVLKNGEELIALHERGHRFDLLILDMFMKPLNGIETAEQVRQYDESVPILIVTATEKFAVDGYKVNARRYLLKPVEKEDFLNEVRQVLDRSEQLNENYFTFTGDSGVTKVRLHDICYFESQVRTITLVTLQERYEFSGKISEIAEQMTPYHFFRAHKSFVINLENVRNVYKDVITMNDGHQVPLSKHKAKEFRQSFLEYTEAQL</sequence>
<accession>A0A4Z0YK07</accession>
<proteinExistence type="predicted"/>
<dbReference type="OrthoDB" id="1839448at2"/>
<comment type="caution">
    <text evidence="6">The sequence shown here is derived from an EMBL/GenBank/DDBJ whole genome shotgun (WGS) entry which is preliminary data.</text>
</comment>
<feature type="domain" description="HTH LytTR-type" evidence="5">
    <location>
        <begin position="132"/>
        <end position="231"/>
    </location>
</feature>
<dbReference type="SMART" id="SM00448">
    <property type="entry name" value="REC"/>
    <property type="match status" value="1"/>
</dbReference>
<dbReference type="Proteomes" id="UP000297714">
    <property type="component" value="Unassembled WGS sequence"/>
</dbReference>
<evidence type="ECO:0000313" key="6">
    <source>
        <dbReference type="EMBL" id="TGJ77212.1"/>
    </source>
</evidence>
<dbReference type="InterPro" id="IPR011006">
    <property type="entry name" value="CheY-like_superfamily"/>
</dbReference>
<feature type="modified residue" description="4-aspartylphosphate" evidence="3">
    <location>
        <position position="58"/>
    </location>
</feature>
<dbReference type="Pfam" id="PF04397">
    <property type="entry name" value="LytTR"/>
    <property type="match status" value="1"/>
</dbReference>
<evidence type="ECO:0000259" key="4">
    <source>
        <dbReference type="PROSITE" id="PS50110"/>
    </source>
</evidence>
<dbReference type="AlphaFoldDB" id="A0A4Z0YK07"/>
<evidence type="ECO:0000256" key="2">
    <source>
        <dbReference type="ARBA" id="ARBA00024867"/>
    </source>
</evidence>
<evidence type="ECO:0000313" key="7">
    <source>
        <dbReference type="Proteomes" id="UP000297714"/>
    </source>
</evidence>
<dbReference type="InterPro" id="IPR001789">
    <property type="entry name" value="Sig_transdc_resp-reg_receiver"/>
</dbReference>
<dbReference type="PROSITE" id="PS50930">
    <property type="entry name" value="HTH_LYTTR"/>
    <property type="match status" value="1"/>
</dbReference>
<evidence type="ECO:0000256" key="1">
    <source>
        <dbReference type="ARBA" id="ARBA00018672"/>
    </source>
</evidence>